<name>A0A9P8L0P7_9PEZI</name>
<evidence type="ECO:0000256" key="2">
    <source>
        <dbReference type="SAM" id="Phobius"/>
    </source>
</evidence>
<feature type="region of interest" description="Disordered" evidence="1">
    <location>
        <begin position="43"/>
        <end position="82"/>
    </location>
</feature>
<feature type="transmembrane region" description="Helical" evidence="2">
    <location>
        <begin position="112"/>
        <end position="131"/>
    </location>
</feature>
<feature type="region of interest" description="Disordered" evidence="1">
    <location>
        <begin position="289"/>
        <end position="308"/>
    </location>
</feature>
<feature type="compositionally biased region" description="Basic and acidic residues" evidence="1">
    <location>
        <begin position="217"/>
        <end position="227"/>
    </location>
</feature>
<organism evidence="3 4">
    <name type="scientific">Glutinoglossum americanum</name>
    <dbReference type="NCBI Taxonomy" id="1670608"/>
    <lineage>
        <taxon>Eukaryota</taxon>
        <taxon>Fungi</taxon>
        <taxon>Dikarya</taxon>
        <taxon>Ascomycota</taxon>
        <taxon>Pezizomycotina</taxon>
        <taxon>Geoglossomycetes</taxon>
        <taxon>Geoglossales</taxon>
        <taxon>Geoglossaceae</taxon>
        <taxon>Glutinoglossum</taxon>
    </lineage>
</organism>
<feature type="region of interest" description="Disordered" evidence="1">
    <location>
        <begin position="162"/>
        <end position="271"/>
    </location>
</feature>
<reference evidence="3" key="1">
    <citation type="submission" date="2021-03" db="EMBL/GenBank/DDBJ databases">
        <title>Comparative genomics and phylogenomic investigation of the class Geoglossomycetes provide insights into ecological specialization and systematics.</title>
        <authorList>
            <person name="Melie T."/>
            <person name="Pirro S."/>
            <person name="Miller A.N."/>
            <person name="Quandt A."/>
        </authorList>
    </citation>
    <scope>NUCLEOTIDE SEQUENCE</scope>
    <source>
        <strain evidence="3">GBOQ0MN5Z8</strain>
    </source>
</reference>
<feature type="compositionally biased region" description="Pro residues" evidence="1">
    <location>
        <begin position="194"/>
        <end position="206"/>
    </location>
</feature>
<dbReference type="Proteomes" id="UP000698800">
    <property type="component" value="Unassembled WGS sequence"/>
</dbReference>
<dbReference type="EMBL" id="JAGHQL010000206">
    <property type="protein sequence ID" value="KAH0536428.1"/>
    <property type="molecule type" value="Genomic_DNA"/>
</dbReference>
<sequence>MNLIAKATRCRGRYAYRHYYGSPLRSSSLLFLSYILPRSSFSQVMEPSSSSTPTTTATTATSTTTSSSIPTTPATTLPAIPTPLDDPPFAMFTTTKPASDHDHNRDNSLVNLYFLLLFLFAALVALIYYILRRRRREKSARSQRRRHIALARDLAAWPGMSRARTLGGRRGPAYALGRSTGGRSLEEGLDARVEPPPPYEHPPPAFSPGDFSNTPPRLRERLSRSAEDSLLPPPPLPPPPTGTRPRRNTPSYPPTYHDRRRTSSSESDTFLPLAAHGLVTIPARTYTMRRSRELPPPGYEEVLTPLSR</sequence>
<keyword evidence="2" id="KW-1133">Transmembrane helix</keyword>
<feature type="compositionally biased region" description="Pro residues" evidence="1">
    <location>
        <begin position="231"/>
        <end position="242"/>
    </location>
</feature>
<accession>A0A9P8L0P7</accession>
<feature type="compositionally biased region" description="Low complexity" evidence="1">
    <location>
        <begin position="47"/>
        <end position="79"/>
    </location>
</feature>
<evidence type="ECO:0000256" key="1">
    <source>
        <dbReference type="SAM" id="MobiDB-lite"/>
    </source>
</evidence>
<dbReference type="AlphaFoldDB" id="A0A9P8L0P7"/>
<proteinExistence type="predicted"/>
<keyword evidence="4" id="KW-1185">Reference proteome</keyword>
<protein>
    <submittedName>
        <fullName evidence="3">Uncharacterized protein</fullName>
    </submittedName>
</protein>
<evidence type="ECO:0000313" key="3">
    <source>
        <dbReference type="EMBL" id="KAH0536428.1"/>
    </source>
</evidence>
<comment type="caution">
    <text evidence="3">The sequence shown here is derived from an EMBL/GenBank/DDBJ whole genome shotgun (WGS) entry which is preliminary data.</text>
</comment>
<keyword evidence="2" id="KW-0472">Membrane</keyword>
<feature type="compositionally biased region" description="Basic and acidic residues" evidence="1">
    <location>
        <begin position="184"/>
        <end position="193"/>
    </location>
</feature>
<evidence type="ECO:0000313" key="4">
    <source>
        <dbReference type="Proteomes" id="UP000698800"/>
    </source>
</evidence>
<keyword evidence="2" id="KW-0812">Transmembrane</keyword>
<gene>
    <name evidence="3" type="ORF">FGG08_006697</name>
</gene>